<name>U6SMB2_9BACI</name>
<dbReference type="PATRIC" id="fig|1188261.3.peg.3160"/>
<dbReference type="RefSeq" id="WP_022629227.1">
    <property type="nucleotide sequence ID" value="NZ_ATAE01000041.1"/>
</dbReference>
<gene>
    <name evidence="1" type="ORF">A33I_18350</name>
</gene>
<evidence type="ECO:0000313" key="2">
    <source>
        <dbReference type="Proteomes" id="UP000017170"/>
    </source>
</evidence>
<organism evidence="1 2">
    <name type="scientific">Alkalihalophilus marmarensis DSM 21297</name>
    <dbReference type="NCBI Taxonomy" id="1188261"/>
    <lineage>
        <taxon>Bacteria</taxon>
        <taxon>Bacillati</taxon>
        <taxon>Bacillota</taxon>
        <taxon>Bacilli</taxon>
        <taxon>Bacillales</taxon>
        <taxon>Bacillaceae</taxon>
        <taxon>Alkalihalophilus</taxon>
    </lineage>
</organism>
<dbReference type="AlphaFoldDB" id="U6SMB2"/>
<comment type="caution">
    <text evidence="1">The sequence shown here is derived from an EMBL/GenBank/DDBJ whole genome shotgun (WGS) entry which is preliminary data.</text>
</comment>
<accession>U6SMB2</accession>
<evidence type="ECO:0000313" key="1">
    <source>
        <dbReference type="EMBL" id="ERN52055.1"/>
    </source>
</evidence>
<reference evidence="1 2" key="1">
    <citation type="journal article" date="2013" name="Genome Announc.">
        <title>Genome Sequence of the Extreme Obligate Alkaliphile Bacillus marmarensis Strain DSM 21297.</title>
        <authorList>
            <person name="Wernick D.G."/>
            <person name="Choi K.Y."/>
            <person name="Tat C.A."/>
            <person name="Lafontaine Rivera J.G."/>
            <person name="Liao J.C."/>
        </authorList>
    </citation>
    <scope>NUCLEOTIDE SEQUENCE [LARGE SCALE GENOMIC DNA]</scope>
    <source>
        <strain evidence="1 2">DSM 21297</strain>
    </source>
</reference>
<dbReference type="Proteomes" id="UP000017170">
    <property type="component" value="Unassembled WGS sequence"/>
</dbReference>
<keyword evidence="2" id="KW-1185">Reference proteome</keyword>
<evidence type="ECO:0008006" key="3">
    <source>
        <dbReference type="Google" id="ProtNLM"/>
    </source>
</evidence>
<dbReference type="EMBL" id="ATAE01000041">
    <property type="protein sequence ID" value="ERN52055.1"/>
    <property type="molecule type" value="Genomic_DNA"/>
</dbReference>
<sequence>MYKDLSRGTKLSITLSIKKAFITYMESIDWNDDKYESEQFIAFWKEYSEENSTWMKEIDQTLLHKPEFQEELTNKVNEVIQKVIETEPSEDQMKEIDRLIAELDTNDVDYCCKAEADYRLALLKDQLN</sequence>
<protein>
    <recommendedName>
        <fullName evidence="3">Group-specific protein</fullName>
    </recommendedName>
</protein>
<proteinExistence type="predicted"/>